<sequence length="369" mass="39602">MVCNIDIREPKTLKEALELLDVLHKSVGGATRGIKNVLKNKLGTEKTAAFNNLQSALTNACELRAGIVGYNNVRKYGKYNNLEHSGDDEACGFRIISILKILLPKLITTLTFLLKKVGLIDDAHWGGQRCDGESIYGAYHVSGYGGKELHLWLIDRIPDPSDSLKRGYGGHWLSPQTGNGLKGSLQALVGPQTRCLQKLEEHLKDIPTHAPSQYGHPSPPAHPHRSPGAASSPRGPPAYRRSPSAGLHEHGYQSHQSRVPSVERGDEYIPSSKGSQGPQRPPPPPPRSPQPRLPMHRSPRGGSPERHTNDHSSDRADSGTSYEHHKYGTDSQPGSTAAIGGAVGATGLVGGGAAVYFLNVGGIRTLIAG</sequence>
<dbReference type="EMBL" id="BPLF01000001">
    <property type="protein sequence ID" value="GIX61533.1"/>
    <property type="molecule type" value="Genomic_DNA"/>
</dbReference>
<proteinExistence type="predicted"/>
<organism evidence="2 3">
    <name type="scientific">Babesia caballi</name>
    <dbReference type="NCBI Taxonomy" id="5871"/>
    <lineage>
        <taxon>Eukaryota</taxon>
        <taxon>Sar</taxon>
        <taxon>Alveolata</taxon>
        <taxon>Apicomplexa</taxon>
        <taxon>Aconoidasida</taxon>
        <taxon>Piroplasmida</taxon>
        <taxon>Babesiidae</taxon>
        <taxon>Babesia</taxon>
    </lineage>
</organism>
<keyword evidence="3" id="KW-1185">Reference proteome</keyword>
<dbReference type="GeneID" id="94193016"/>
<name>A0AAV4LP59_BABCB</name>
<feature type="compositionally biased region" description="Pro residues" evidence="1">
    <location>
        <begin position="279"/>
        <end position="292"/>
    </location>
</feature>
<evidence type="ECO:0000313" key="3">
    <source>
        <dbReference type="Proteomes" id="UP001497744"/>
    </source>
</evidence>
<reference evidence="2 3" key="1">
    <citation type="submission" date="2021-06" db="EMBL/GenBank/DDBJ databases">
        <title>Genome sequence of Babesia caballi.</title>
        <authorList>
            <person name="Yamagishi J."/>
            <person name="Kidaka T."/>
            <person name="Ochi A."/>
        </authorList>
    </citation>
    <scope>NUCLEOTIDE SEQUENCE [LARGE SCALE GENOMIC DNA]</scope>
    <source>
        <strain evidence="2">USDA-D6B2</strain>
    </source>
</reference>
<evidence type="ECO:0000256" key="1">
    <source>
        <dbReference type="SAM" id="MobiDB-lite"/>
    </source>
</evidence>
<feature type="compositionally biased region" description="Basic and acidic residues" evidence="1">
    <location>
        <begin position="303"/>
        <end position="328"/>
    </location>
</feature>
<gene>
    <name evidence="2" type="ORF">BcabD6B2_09680</name>
</gene>
<protein>
    <submittedName>
        <fullName evidence="2">Uncharacterized protein</fullName>
    </submittedName>
</protein>
<accession>A0AAV4LP59</accession>
<dbReference type="AlphaFoldDB" id="A0AAV4LP59"/>
<comment type="caution">
    <text evidence="2">The sequence shown here is derived from an EMBL/GenBank/DDBJ whole genome shotgun (WGS) entry which is preliminary data.</text>
</comment>
<dbReference type="Proteomes" id="UP001497744">
    <property type="component" value="Unassembled WGS sequence"/>
</dbReference>
<feature type="region of interest" description="Disordered" evidence="1">
    <location>
        <begin position="207"/>
        <end position="334"/>
    </location>
</feature>
<feature type="compositionally biased region" description="Low complexity" evidence="1">
    <location>
        <begin position="226"/>
        <end position="245"/>
    </location>
</feature>
<evidence type="ECO:0000313" key="2">
    <source>
        <dbReference type="EMBL" id="GIX61533.1"/>
    </source>
</evidence>
<dbReference type="RefSeq" id="XP_067713604.1">
    <property type="nucleotide sequence ID" value="XM_067857503.1"/>
</dbReference>